<evidence type="ECO:0000256" key="1">
    <source>
        <dbReference type="ARBA" id="ARBA00004141"/>
    </source>
</evidence>
<organism evidence="9 10">
    <name type="scientific">Cohnella luojiensis</name>
    <dbReference type="NCBI Taxonomy" id="652876"/>
    <lineage>
        <taxon>Bacteria</taxon>
        <taxon>Bacillati</taxon>
        <taxon>Bacillota</taxon>
        <taxon>Bacilli</taxon>
        <taxon>Bacillales</taxon>
        <taxon>Paenibacillaceae</taxon>
        <taxon>Cohnella</taxon>
    </lineage>
</organism>
<proteinExistence type="inferred from homology"/>
<keyword evidence="3" id="KW-0813">Transport</keyword>
<feature type="transmembrane region" description="Helical" evidence="8">
    <location>
        <begin position="323"/>
        <end position="347"/>
    </location>
</feature>
<feature type="transmembrane region" description="Helical" evidence="8">
    <location>
        <begin position="263"/>
        <end position="285"/>
    </location>
</feature>
<feature type="transmembrane region" description="Helical" evidence="8">
    <location>
        <begin position="140"/>
        <end position="161"/>
    </location>
</feature>
<dbReference type="InterPro" id="IPR004761">
    <property type="entry name" value="Spore_GerAB"/>
</dbReference>
<dbReference type="RefSeq" id="WP_135153399.1">
    <property type="nucleotide sequence ID" value="NZ_SOMN01000027.1"/>
</dbReference>
<gene>
    <name evidence="9" type="ORF">E2980_16810</name>
</gene>
<reference evidence="9 10" key="1">
    <citation type="submission" date="2019-03" db="EMBL/GenBank/DDBJ databases">
        <title>Cohnella endophytica sp. nov., a novel endophytic bacterium isolated from bark of Sonneratia apetala.</title>
        <authorList>
            <person name="Tuo L."/>
        </authorList>
    </citation>
    <scope>NUCLEOTIDE SEQUENCE [LARGE SCALE GENOMIC DNA]</scope>
    <source>
        <strain evidence="9 10">CCTCC AB 208254</strain>
    </source>
</reference>
<feature type="transmembrane region" description="Helical" evidence="8">
    <location>
        <begin position="210"/>
        <end position="229"/>
    </location>
</feature>
<evidence type="ECO:0000313" key="10">
    <source>
        <dbReference type="Proteomes" id="UP000297900"/>
    </source>
</evidence>
<comment type="subcellular location">
    <subcellularLocation>
        <location evidence="1">Membrane</location>
        <topology evidence="1">Multi-pass membrane protein</topology>
    </subcellularLocation>
</comment>
<sequence length="358" mass="41322">MNKSLHVLIMYILVHLGFIFFMYPGDIISSSEEGHWIPILIGCIVHLLVIWTYMKGMSYFPDRNIIQIYSEAGRIASVVFLGPVALYSVMVSIITIRAYSEVISIVFLSNTPLWSMMFFMLLISTYVASKGGEAIFRTGILIAVLFLPVVVFIFFSSFQNVDWRYVFPMSTKDFSFFAKRSFYESFFAFAGGFLFLGFVQPLFKYKSKHVLICAVFFIPFFLFSVYVPLLTFGQATASTFHFPYIVTMDSVHLNWLMFDRLTMFFLLSLVTFILLFVGLVLWMTVSISKRFIPIFKSYQLAALVIVIYSVCLIIPEWEIVQNLFWWNSILRFYVLIAVPISILIFGLRSKGKGARERA</sequence>
<dbReference type="EMBL" id="SOMN01000027">
    <property type="protein sequence ID" value="TFE24292.1"/>
    <property type="molecule type" value="Genomic_DNA"/>
</dbReference>
<comment type="caution">
    <text evidence="9">The sequence shown here is derived from an EMBL/GenBank/DDBJ whole genome shotgun (WGS) entry which is preliminary data.</text>
</comment>
<dbReference type="OrthoDB" id="2381278at2"/>
<keyword evidence="6 8" id="KW-1133">Transmembrane helix</keyword>
<evidence type="ECO:0000256" key="3">
    <source>
        <dbReference type="ARBA" id="ARBA00022448"/>
    </source>
</evidence>
<feature type="transmembrane region" description="Helical" evidence="8">
    <location>
        <begin position="35"/>
        <end position="54"/>
    </location>
</feature>
<evidence type="ECO:0000256" key="2">
    <source>
        <dbReference type="ARBA" id="ARBA00007998"/>
    </source>
</evidence>
<dbReference type="Pfam" id="PF03845">
    <property type="entry name" value="Spore_permease"/>
    <property type="match status" value="1"/>
</dbReference>
<feature type="transmembrane region" description="Helical" evidence="8">
    <location>
        <begin position="297"/>
        <end position="317"/>
    </location>
</feature>
<evidence type="ECO:0000256" key="4">
    <source>
        <dbReference type="ARBA" id="ARBA00022544"/>
    </source>
</evidence>
<keyword evidence="7 8" id="KW-0472">Membrane</keyword>
<protein>
    <submittedName>
        <fullName evidence="9">Uncharacterized protein</fullName>
    </submittedName>
</protein>
<name>A0A4Y8LSH3_9BACL</name>
<dbReference type="Proteomes" id="UP000297900">
    <property type="component" value="Unassembled WGS sequence"/>
</dbReference>
<feature type="transmembrane region" description="Helical" evidence="8">
    <location>
        <begin position="102"/>
        <end position="128"/>
    </location>
</feature>
<evidence type="ECO:0000256" key="5">
    <source>
        <dbReference type="ARBA" id="ARBA00022692"/>
    </source>
</evidence>
<comment type="similarity">
    <text evidence="2">Belongs to the amino acid-polyamine-organocation (APC) superfamily. Spore germination protein (SGP) (TC 2.A.3.9) family.</text>
</comment>
<keyword evidence="5 8" id="KW-0812">Transmembrane</keyword>
<evidence type="ECO:0000256" key="7">
    <source>
        <dbReference type="ARBA" id="ARBA00023136"/>
    </source>
</evidence>
<dbReference type="AlphaFoldDB" id="A0A4Y8LSH3"/>
<feature type="transmembrane region" description="Helical" evidence="8">
    <location>
        <begin position="7"/>
        <end position="23"/>
    </location>
</feature>
<evidence type="ECO:0000256" key="6">
    <source>
        <dbReference type="ARBA" id="ARBA00022989"/>
    </source>
</evidence>
<dbReference type="PANTHER" id="PTHR34975:SF2">
    <property type="entry name" value="SPORE GERMINATION PROTEIN A2"/>
    <property type="match status" value="1"/>
</dbReference>
<accession>A0A4Y8LSH3</accession>
<evidence type="ECO:0000313" key="9">
    <source>
        <dbReference type="EMBL" id="TFE24292.1"/>
    </source>
</evidence>
<feature type="transmembrane region" description="Helical" evidence="8">
    <location>
        <begin position="181"/>
        <end position="203"/>
    </location>
</feature>
<dbReference type="PANTHER" id="PTHR34975">
    <property type="entry name" value="SPORE GERMINATION PROTEIN A2"/>
    <property type="match status" value="1"/>
</dbReference>
<keyword evidence="4" id="KW-0309">Germination</keyword>
<feature type="transmembrane region" description="Helical" evidence="8">
    <location>
        <begin position="75"/>
        <end position="96"/>
    </location>
</feature>
<keyword evidence="10" id="KW-1185">Reference proteome</keyword>
<dbReference type="GO" id="GO:0009847">
    <property type="term" value="P:spore germination"/>
    <property type="evidence" value="ECO:0007669"/>
    <property type="project" value="InterPro"/>
</dbReference>
<dbReference type="GO" id="GO:0016020">
    <property type="term" value="C:membrane"/>
    <property type="evidence" value="ECO:0007669"/>
    <property type="project" value="UniProtKB-SubCell"/>
</dbReference>
<evidence type="ECO:0000256" key="8">
    <source>
        <dbReference type="SAM" id="Phobius"/>
    </source>
</evidence>